<dbReference type="Proteomes" id="UP000245699">
    <property type="component" value="Unassembled WGS sequence"/>
</dbReference>
<name>A0A2T9Y4K3_9FUNG</name>
<comment type="caution">
    <text evidence="1">The sequence shown here is derived from an EMBL/GenBank/DDBJ whole genome shotgun (WGS) entry which is preliminary data.</text>
</comment>
<protein>
    <submittedName>
        <fullName evidence="1">Uncharacterized protein</fullName>
    </submittedName>
</protein>
<accession>A0A2T9Y4K3</accession>
<organism evidence="1 2">
    <name type="scientific">Furculomyces boomerangus</name>
    <dbReference type="NCBI Taxonomy" id="61424"/>
    <lineage>
        <taxon>Eukaryota</taxon>
        <taxon>Fungi</taxon>
        <taxon>Fungi incertae sedis</taxon>
        <taxon>Zoopagomycota</taxon>
        <taxon>Kickxellomycotina</taxon>
        <taxon>Harpellomycetes</taxon>
        <taxon>Harpellales</taxon>
        <taxon>Harpellaceae</taxon>
        <taxon>Furculomyces</taxon>
    </lineage>
</organism>
<keyword evidence="2" id="KW-1185">Reference proteome</keyword>
<sequence>MIFERKIKDRIPEEDYKLRTVMKESKNKNRKRLLKELSIEVIDSLIQLKSKLNPTNVFKKSKNEVDQSLLQIYRSTSNLPVRANISTFKTKSRAKTLFRKYKNYTKLRYSNQENCSCINNPMNPYLSTVEIDRNKIDNKHSFKNNSYSTKKKCKHCLQKALESSQSIDIRPFVDSCDSVDISYGVFLDTAGDFTKNCNSENCKHKLELDFVSDNDVEVGGIIQKMGGLELESNNEHSIELERCDTFGLYSAEVGGLSIDFASQVLLEIEKVEKKSIITSTMKPLRAYSTGNNSIDKNENVPILTPNHNIQREKGSIGDLYLKSTSMVLHNSIDILDARIYPKTVMKLGNKSYVTFP</sequence>
<evidence type="ECO:0000313" key="1">
    <source>
        <dbReference type="EMBL" id="PVU87279.1"/>
    </source>
</evidence>
<gene>
    <name evidence="1" type="ORF">BB559_006123</name>
</gene>
<dbReference type="AlphaFoldDB" id="A0A2T9Y4K3"/>
<evidence type="ECO:0000313" key="2">
    <source>
        <dbReference type="Proteomes" id="UP000245699"/>
    </source>
</evidence>
<reference evidence="1 2" key="1">
    <citation type="journal article" date="2018" name="MBio">
        <title>Comparative Genomics Reveals the Core Gene Toolbox for the Fungus-Insect Symbiosis.</title>
        <authorList>
            <person name="Wang Y."/>
            <person name="Stata M."/>
            <person name="Wang W."/>
            <person name="Stajich J.E."/>
            <person name="White M.M."/>
            <person name="Moncalvo J.M."/>
        </authorList>
    </citation>
    <scope>NUCLEOTIDE SEQUENCE [LARGE SCALE GENOMIC DNA]</scope>
    <source>
        <strain evidence="1 2">AUS-77-4</strain>
    </source>
</reference>
<dbReference type="EMBL" id="MBFT01000771">
    <property type="protein sequence ID" value="PVU87279.1"/>
    <property type="molecule type" value="Genomic_DNA"/>
</dbReference>
<proteinExistence type="predicted"/>